<sequence>MQERCDRPATRRTVGAAACALAAGCVGLDGPSPENPARGEVTQMTALELTSPAFDDGEQIPRKDGYRAENVNPPLAIDGVPDEAVSLALVMDDPDAVEPAGKVWDHWVVWNVPPDRREIPEDWTPGDAMEGTNDYGEVGYGGPNPPDREHRYRFKLFALDSSLSLPADTDTDADALGEAMAGHIVGQTQLEGTYPA</sequence>
<dbReference type="InterPro" id="IPR036610">
    <property type="entry name" value="PEBP-like_sf"/>
</dbReference>
<dbReference type="NCBIfam" id="TIGR00481">
    <property type="entry name" value="YbhB/YbcL family Raf kinase inhibitor-like protein"/>
    <property type="match status" value="1"/>
</dbReference>
<dbReference type="STRING" id="996166.SAMN05192554_10522"/>
<dbReference type="EMBL" id="FNIA01000005">
    <property type="protein sequence ID" value="SDM63759.1"/>
    <property type="molecule type" value="Genomic_DNA"/>
</dbReference>
<dbReference type="PANTHER" id="PTHR30289">
    <property type="entry name" value="UNCHARACTERIZED PROTEIN YBCL-RELATED"/>
    <property type="match status" value="1"/>
</dbReference>
<dbReference type="Proteomes" id="UP000199370">
    <property type="component" value="Unassembled WGS sequence"/>
</dbReference>
<protein>
    <submittedName>
        <fullName evidence="1">Phospholipid-binding protein, PBP family</fullName>
    </submittedName>
</protein>
<dbReference type="SUPFAM" id="SSF49777">
    <property type="entry name" value="PEBP-like"/>
    <property type="match status" value="1"/>
</dbReference>
<evidence type="ECO:0000313" key="2">
    <source>
        <dbReference type="Proteomes" id="UP000199370"/>
    </source>
</evidence>
<gene>
    <name evidence="1" type="ORF">SAMN05192554_10522</name>
</gene>
<accession>A0A1G9UV74</accession>
<reference evidence="1 2" key="1">
    <citation type="submission" date="2016-10" db="EMBL/GenBank/DDBJ databases">
        <authorList>
            <person name="de Groot N.N."/>
        </authorList>
    </citation>
    <scope>NUCLEOTIDE SEQUENCE [LARGE SCALE GENOMIC DNA]</scope>
    <source>
        <strain evidence="2">EB21,IBRC-M 10013,KCTC 4048</strain>
    </source>
</reference>
<dbReference type="Gene3D" id="3.90.280.10">
    <property type="entry name" value="PEBP-like"/>
    <property type="match status" value="1"/>
</dbReference>
<evidence type="ECO:0000313" key="1">
    <source>
        <dbReference type="EMBL" id="SDM63759.1"/>
    </source>
</evidence>
<proteinExistence type="predicted"/>
<dbReference type="InterPro" id="IPR005247">
    <property type="entry name" value="YbhB_YbcL/LppC-like"/>
</dbReference>
<dbReference type="PROSITE" id="PS51257">
    <property type="entry name" value="PROKAR_LIPOPROTEIN"/>
    <property type="match status" value="1"/>
</dbReference>
<dbReference type="CDD" id="cd00865">
    <property type="entry name" value="PEBP_bact_arch"/>
    <property type="match status" value="1"/>
</dbReference>
<keyword evidence="2" id="KW-1185">Reference proteome</keyword>
<dbReference type="InterPro" id="IPR008914">
    <property type="entry name" value="PEBP"/>
</dbReference>
<dbReference type="Pfam" id="PF01161">
    <property type="entry name" value="PBP"/>
    <property type="match status" value="1"/>
</dbReference>
<name>A0A1G9UV74_9EURY</name>
<dbReference type="AlphaFoldDB" id="A0A1G9UV74"/>
<dbReference type="PANTHER" id="PTHR30289:SF1">
    <property type="entry name" value="PEBP (PHOSPHATIDYLETHANOLAMINE-BINDING PROTEIN) FAMILY PROTEIN"/>
    <property type="match status" value="1"/>
</dbReference>
<organism evidence="1 2">
    <name type="scientific">Haloarchaeobius iranensis</name>
    <dbReference type="NCBI Taxonomy" id="996166"/>
    <lineage>
        <taxon>Archaea</taxon>
        <taxon>Methanobacteriati</taxon>
        <taxon>Methanobacteriota</taxon>
        <taxon>Stenosarchaea group</taxon>
        <taxon>Halobacteria</taxon>
        <taxon>Halobacteriales</taxon>
        <taxon>Halorubellaceae</taxon>
        <taxon>Haloarchaeobius</taxon>
    </lineage>
</organism>